<keyword evidence="2" id="KW-1185">Reference proteome</keyword>
<name>A0ABW5S7H9_9BACL</name>
<proteinExistence type="predicted"/>
<protein>
    <recommendedName>
        <fullName evidence="3">Transposase</fullName>
    </recommendedName>
</protein>
<comment type="caution">
    <text evidence="1">The sequence shown here is derived from an EMBL/GenBank/DDBJ whole genome shotgun (WGS) entry which is preliminary data.</text>
</comment>
<feature type="non-terminal residue" evidence="1">
    <location>
        <position position="1"/>
    </location>
</feature>
<evidence type="ECO:0008006" key="3">
    <source>
        <dbReference type="Google" id="ProtNLM"/>
    </source>
</evidence>
<evidence type="ECO:0000313" key="1">
    <source>
        <dbReference type="EMBL" id="MFD2695284.1"/>
    </source>
</evidence>
<reference evidence="2" key="1">
    <citation type="journal article" date="2019" name="Int. J. Syst. Evol. Microbiol.">
        <title>The Global Catalogue of Microorganisms (GCM) 10K type strain sequencing project: providing services to taxonomists for standard genome sequencing and annotation.</title>
        <authorList>
            <consortium name="The Broad Institute Genomics Platform"/>
            <consortium name="The Broad Institute Genome Sequencing Center for Infectious Disease"/>
            <person name="Wu L."/>
            <person name="Ma J."/>
        </authorList>
    </citation>
    <scope>NUCLEOTIDE SEQUENCE [LARGE SCALE GENOMIC DNA]</scope>
    <source>
        <strain evidence="2">TISTR 2466</strain>
    </source>
</reference>
<dbReference type="EMBL" id="JBHUMQ010000039">
    <property type="protein sequence ID" value="MFD2695284.1"/>
    <property type="molecule type" value="Genomic_DNA"/>
</dbReference>
<dbReference type="RefSeq" id="WP_381532722.1">
    <property type="nucleotide sequence ID" value="NZ_JBHUMQ010000039.1"/>
</dbReference>
<evidence type="ECO:0000313" key="2">
    <source>
        <dbReference type="Proteomes" id="UP001597399"/>
    </source>
</evidence>
<accession>A0ABW5S7H9</accession>
<organism evidence="1 2">
    <name type="scientific">Sporolactobacillus shoreicorticis</name>
    <dbReference type="NCBI Taxonomy" id="1923877"/>
    <lineage>
        <taxon>Bacteria</taxon>
        <taxon>Bacillati</taxon>
        <taxon>Bacillota</taxon>
        <taxon>Bacilli</taxon>
        <taxon>Bacillales</taxon>
        <taxon>Sporolactobacillaceae</taxon>
        <taxon>Sporolactobacillus</taxon>
    </lineage>
</organism>
<sequence length="59" mass="6979">WPVTKAFSRRANHPFTRVVLIQVKKVYDFTKKARLWNKRAGARFLRECRPGEIPQALLI</sequence>
<gene>
    <name evidence="1" type="ORF">ACFSUE_16885</name>
</gene>
<dbReference type="Proteomes" id="UP001597399">
    <property type="component" value="Unassembled WGS sequence"/>
</dbReference>